<dbReference type="EMBL" id="QKRW01000021">
    <property type="protein sequence ID" value="RAL63083.1"/>
    <property type="molecule type" value="Genomic_DNA"/>
</dbReference>
<comment type="similarity">
    <text evidence="2 6">Belongs to the glycosyl hydrolase 72 family.</text>
</comment>
<protein>
    <recommendedName>
        <fullName evidence="6">1,3-beta-glucanosyltransferase</fullName>
        <ecNumber evidence="6">2.4.1.-</ecNumber>
    </recommendedName>
</protein>
<keyword evidence="6" id="KW-0472">Membrane</keyword>
<dbReference type="GO" id="GO:0005886">
    <property type="term" value="C:plasma membrane"/>
    <property type="evidence" value="ECO:0007669"/>
    <property type="project" value="UniProtKB-SubCell"/>
</dbReference>
<evidence type="ECO:0000313" key="7">
    <source>
        <dbReference type="EMBL" id="RAL63083.1"/>
    </source>
</evidence>
<dbReference type="GO" id="GO:0098552">
    <property type="term" value="C:side of membrane"/>
    <property type="evidence" value="ECO:0007669"/>
    <property type="project" value="UniProtKB-KW"/>
</dbReference>
<sequence length="322" mass="36496">MGSPILDVIIKGSKFFYENGTQIFLRRVEYGSWSKDFLADAEGCCGILPRWYLWELTSISAPVTFQMAAEYMACGNPTSDHADFWGVGNTSWCNNSTFTSSDYSQITQGFSDYPLPLFIANYSCLSFTSDISNQKFEEVRTTYGPKMTSVWSGRIVSGWMGVDDGDDYSVAFNGTIPYYGLVLVFNNTIEIKQNYKALFDAPCIHQPFHNQVIILYTNVTRLAAMSEPEYNMGYCHSLTRIPLVKWMRKFKQRKVPIEDGLKGAQLGHGYGPHAELLTEGQKSELWAHDVATKLRASLSRAYELEHDPMRTGSNSLDIWEMR</sequence>
<dbReference type="GO" id="GO:0071970">
    <property type="term" value="P:fungal-type cell wall (1-&gt;3)-beta-D-glucan biosynthetic process"/>
    <property type="evidence" value="ECO:0007669"/>
    <property type="project" value="TreeGrafter"/>
</dbReference>
<dbReference type="OrthoDB" id="3516196at2759"/>
<evidence type="ECO:0000256" key="3">
    <source>
        <dbReference type="ARBA" id="ARBA00022729"/>
    </source>
</evidence>
<reference evidence="7 8" key="1">
    <citation type="submission" date="2018-06" db="EMBL/GenBank/DDBJ databases">
        <title>Genome Sequence of the Brown Rot Fungal Pathogen Monilinia fructigena.</title>
        <authorList>
            <person name="Landi L."/>
            <person name="De Miccolis Angelini R.M."/>
            <person name="Pollastro S."/>
            <person name="Abate D."/>
            <person name="Faretra F."/>
            <person name="Romanazzi G."/>
        </authorList>
    </citation>
    <scope>NUCLEOTIDE SEQUENCE [LARGE SCALE GENOMIC DNA]</scope>
    <source>
        <strain evidence="7 8">Mfrg269</strain>
    </source>
</reference>
<dbReference type="GO" id="GO:0042124">
    <property type="term" value="F:1,3-beta-glucanosyltransferase activity"/>
    <property type="evidence" value="ECO:0007669"/>
    <property type="project" value="TreeGrafter"/>
</dbReference>
<keyword evidence="3" id="KW-0732">Signal</keyword>
<keyword evidence="6" id="KW-0808">Transferase</keyword>
<keyword evidence="6" id="KW-0449">Lipoprotein</keyword>
<dbReference type="InterPro" id="IPR004886">
    <property type="entry name" value="Glucanosyltransferase"/>
</dbReference>
<comment type="subcellular location">
    <subcellularLocation>
        <location evidence="1 6">Cell membrane</location>
        <topology evidence="1 6">Lipid-anchor</topology>
        <topology evidence="1 6">GPI-anchor</topology>
    </subcellularLocation>
</comment>
<comment type="function">
    <text evidence="6">Splits internally a 1,3-beta-glucan molecule and transfers the newly generated reducing end (the donor) to the non-reducing end of another 1,3-beta-glucan molecule (the acceptor) forming a 1,3-beta linkage, resulting in the elongation of 1,3-beta-glucan chains in the cell wall.</text>
</comment>
<dbReference type="PANTHER" id="PTHR31468:SF2">
    <property type="entry name" value="1,3-BETA-GLUCANOSYLTRANSFERASE GAS1"/>
    <property type="match status" value="1"/>
</dbReference>
<evidence type="ECO:0000256" key="1">
    <source>
        <dbReference type="ARBA" id="ARBA00004609"/>
    </source>
</evidence>
<evidence type="ECO:0000313" key="8">
    <source>
        <dbReference type="Proteomes" id="UP000249056"/>
    </source>
</evidence>
<evidence type="ECO:0000256" key="4">
    <source>
        <dbReference type="ARBA" id="ARBA00023157"/>
    </source>
</evidence>
<dbReference type="Gene3D" id="3.20.20.80">
    <property type="entry name" value="Glycosidases"/>
    <property type="match status" value="1"/>
</dbReference>
<keyword evidence="8" id="KW-1185">Reference proteome</keyword>
<evidence type="ECO:0000256" key="2">
    <source>
        <dbReference type="ARBA" id="ARBA00007528"/>
    </source>
</evidence>
<accession>A0A395IUI7</accession>
<evidence type="ECO:0000256" key="6">
    <source>
        <dbReference type="RuleBase" id="RU361209"/>
    </source>
</evidence>
<dbReference type="Pfam" id="PF03198">
    <property type="entry name" value="Glyco_hydro_72"/>
    <property type="match status" value="1"/>
</dbReference>
<dbReference type="AlphaFoldDB" id="A0A395IUI7"/>
<organism evidence="7 8">
    <name type="scientific">Monilinia fructigena</name>
    <dbReference type="NCBI Taxonomy" id="38457"/>
    <lineage>
        <taxon>Eukaryota</taxon>
        <taxon>Fungi</taxon>
        <taxon>Dikarya</taxon>
        <taxon>Ascomycota</taxon>
        <taxon>Pezizomycotina</taxon>
        <taxon>Leotiomycetes</taxon>
        <taxon>Helotiales</taxon>
        <taxon>Sclerotiniaceae</taxon>
        <taxon>Monilinia</taxon>
    </lineage>
</organism>
<comment type="caution">
    <text evidence="7">The sequence shown here is derived from an EMBL/GenBank/DDBJ whole genome shotgun (WGS) entry which is preliminary data.</text>
</comment>
<keyword evidence="5" id="KW-0325">Glycoprotein</keyword>
<keyword evidence="6" id="KW-0336">GPI-anchor</keyword>
<gene>
    <name evidence="7" type="ORF">DID88_004168</name>
</gene>
<dbReference type="PANTHER" id="PTHR31468">
    <property type="entry name" value="1,3-BETA-GLUCANOSYLTRANSFERASE GAS1"/>
    <property type="match status" value="1"/>
</dbReference>
<proteinExistence type="inferred from homology"/>
<dbReference type="Proteomes" id="UP000249056">
    <property type="component" value="Unassembled WGS sequence"/>
</dbReference>
<dbReference type="InterPro" id="IPR017853">
    <property type="entry name" value="GH"/>
</dbReference>
<dbReference type="GO" id="GO:0031505">
    <property type="term" value="P:fungal-type cell wall organization"/>
    <property type="evidence" value="ECO:0007669"/>
    <property type="project" value="TreeGrafter"/>
</dbReference>
<dbReference type="EC" id="2.4.1.-" evidence="6"/>
<name>A0A395IUI7_9HELO</name>
<evidence type="ECO:0000256" key="5">
    <source>
        <dbReference type="ARBA" id="ARBA00023180"/>
    </source>
</evidence>
<keyword evidence="4" id="KW-1015">Disulfide bond</keyword>
<dbReference type="SUPFAM" id="SSF51445">
    <property type="entry name" value="(Trans)glycosidases"/>
    <property type="match status" value="1"/>
</dbReference>